<reference evidence="3" key="1">
    <citation type="journal article" date="2019" name="Int. J. Syst. Evol. Microbiol.">
        <title>The Global Catalogue of Microorganisms (GCM) 10K type strain sequencing project: providing services to taxonomists for standard genome sequencing and annotation.</title>
        <authorList>
            <consortium name="The Broad Institute Genomics Platform"/>
            <consortium name="The Broad Institute Genome Sequencing Center for Infectious Disease"/>
            <person name="Wu L."/>
            <person name="Ma J."/>
        </authorList>
    </citation>
    <scope>NUCLEOTIDE SEQUENCE [LARGE SCALE GENOMIC DNA]</scope>
    <source>
        <strain evidence="3">CECT 8979</strain>
    </source>
</reference>
<proteinExistence type="predicted"/>
<keyword evidence="1" id="KW-0472">Membrane</keyword>
<evidence type="ECO:0000313" key="3">
    <source>
        <dbReference type="Proteomes" id="UP001595812"/>
    </source>
</evidence>
<keyword evidence="1" id="KW-1133">Transmembrane helix</keyword>
<dbReference type="EMBL" id="JBHSAT010000004">
    <property type="protein sequence ID" value="MFC3876809.1"/>
    <property type="molecule type" value="Genomic_DNA"/>
</dbReference>
<feature type="transmembrane region" description="Helical" evidence="1">
    <location>
        <begin position="21"/>
        <end position="38"/>
    </location>
</feature>
<evidence type="ECO:0008006" key="4">
    <source>
        <dbReference type="Google" id="ProtNLM"/>
    </source>
</evidence>
<dbReference type="RefSeq" id="WP_386098063.1">
    <property type="nucleotide sequence ID" value="NZ_JBHSAT010000004.1"/>
</dbReference>
<name>A0ABV8AJS0_9FLAO</name>
<evidence type="ECO:0000313" key="2">
    <source>
        <dbReference type="EMBL" id="MFC3876809.1"/>
    </source>
</evidence>
<sequence length="166" mass="18734">MKVNVLTSKAKKATRNFNISMLILFFSLLIFTFTFWLPENKFNFLIFVIVGCTFIFGLVLTFVLVLIRKSSASLIEIDIGDVERLTVNSHISAKDIVRVDEIGYSGNFISLIIDKVALEVDNKSAFEILKNANNLNVSSQFINTKNLELSPKELFKSIMSILWASS</sequence>
<keyword evidence="3" id="KW-1185">Reference proteome</keyword>
<evidence type="ECO:0000256" key="1">
    <source>
        <dbReference type="SAM" id="Phobius"/>
    </source>
</evidence>
<accession>A0ABV8AJS0</accession>
<gene>
    <name evidence="2" type="ORF">ACFOSX_06145</name>
</gene>
<protein>
    <recommendedName>
        <fullName evidence="4">PH (Pleckstrin Homology) domain-containing protein</fullName>
    </recommendedName>
</protein>
<dbReference type="Proteomes" id="UP001595812">
    <property type="component" value="Unassembled WGS sequence"/>
</dbReference>
<comment type="caution">
    <text evidence="2">The sequence shown here is derived from an EMBL/GenBank/DDBJ whole genome shotgun (WGS) entry which is preliminary data.</text>
</comment>
<feature type="transmembrane region" description="Helical" evidence="1">
    <location>
        <begin position="44"/>
        <end position="67"/>
    </location>
</feature>
<organism evidence="2 3">
    <name type="scientific">Winogradskyella maritima</name>
    <dbReference type="NCBI Taxonomy" id="1517766"/>
    <lineage>
        <taxon>Bacteria</taxon>
        <taxon>Pseudomonadati</taxon>
        <taxon>Bacteroidota</taxon>
        <taxon>Flavobacteriia</taxon>
        <taxon>Flavobacteriales</taxon>
        <taxon>Flavobacteriaceae</taxon>
        <taxon>Winogradskyella</taxon>
    </lineage>
</organism>
<keyword evidence="1" id="KW-0812">Transmembrane</keyword>